<dbReference type="eggNOG" id="COG4842">
    <property type="taxonomic scope" value="Bacteria"/>
</dbReference>
<accession>A0A1W2B2S0</accession>
<reference evidence="3" key="1">
    <citation type="submission" date="2017-04" db="EMBL/GenBank/DDBJ databases">
        <authorList>
            <person name="Varghese N."/>
            <person name="Submissions S."/>
        </authorList>
    </citation>
    <scope>NUCLEOTIDE SEQUENCE [LARGE SCALE GENOMIC DNA]</scope>
    <source>
        <strain evidence="3">DSM 44073</strain>
    </source>
</reference>
<comment type="similarity">
    <text evidence="1">Belongs to the WXG100 family.</text>
</comment>
<keyword evidence="3" id="KW-1185">Reference proteome</keyword>
<dbReference type="Proteomes" id="UP000192840">
    <property type="component" value="Unassembled WGS sequence"/>
</dbReference>
<dbReference type="NCBIfam" id="TIGR03930">
    <property type="entry name" value="WXG100_ESAT6"/>
    <property type="match status" value="1"/>
</dbReference>
<dbReference type="OrthoDB" id="3387628at2"/>
<dbReference type="RefSeq" id="WP_030478338.1">
    <property type="nucleotide sequence ID" value="NZ_FWYC01000004.1"/>
</dbReference>
<name>A0A1W2B2S0_9PSEU</name>
<organism evidence="2 3">
    <name type="scientific">Lentzea albidocapillata</name>
    <dbReference type="NCBI Taxonomy" id="40571"/>
    <lineage>
        <taxon>Bacteria</taxon>
        <taxon>Bacillati</taxon>
        <taxon>Actinomycetota</taxon>
        <taxon>Actinomycetes</taxon>
        <taxon>Pseudonocardiales</taxon>
        <taxon>Pseudonocardiaceae</taxon>
        <taxon>Lentzea</taxon>
    </lineage>
</organism>
<sequence length="95" mass="10078">MSGPIQVTFAEVANAASQISSAAKSVDQQLDDLRTKVTATLSGYEGDAATQYQAAQDKWDKAAADLQAVLAAIGTAVQQSGEAYEQSERQNANRW</sequence>
<dbReference type="SUPFAM" id="SSF140453">
    <property type="entry name" value="EsxAB dimer-like"/>
    <property type="match status" value="1"/>
</dbReference>
<protein>
    <recommendedName>
        <fullName evidence="1">ESAT-6-like protein</fullName>
    </recommendedName>
</protein>
<evidence type="ECO:0000256" key="1">
    <source>
        <dbReference type="RuleBase" id="RU362001"/>
    </source>
</evidence>
<dbReference type="EMBL" id="FWYC01000004">
    <property type="protein sequence ID" value="SMC66708.1"/>
    <property type="molecule type" value="Genomic_DNA"/>
</dbReference>
<gene>
    <name evidence="2" type="ORF">SAMN05660733_00932</name>
</gene>
<dbReference type="AlphaFoldDB" id="A0A1W2B2S0"/>
<dbReference type="InterPro" id="IPR036689">
    <property type="entry name" value="ESAT-6-like_sf"/>
</dbReference>
<evidence type="ECO:0000313" key="2">
    <source>
        <dbReference type="EMBL" id="SMC66708.1"/>
    </source>
</evidence>
<dbReference type="Gene3D" id="1.10.287.1060">
    <property type="entry name" value="ESAT-6-like"/>
    <property type="match status" value="1"/>
</dbReference>
<dbReference type="STRING" id="40571.SAMN05660733_00932"/>
<dbReference type="InterPro" id="IPR010310">
    <property type="entry name" value="T7SS_ESAT-6-like"/>
</dbReference>
<proteinExistence type="inferred from homology"/>
<evidence type="ECO:0000313" key="3">
    <source>
        <dbReference type="Proteomes" id="UP000192840"/>
    </source>
</evidence>
<dbReference type="Pfam" id="PF06013">
    <property type="entry name" value="WXG100"/>
    <property type="match status" value="1"/>
</dbReference>